<proteinExistence type="predicted"/>
<keyword evidence="2" id="KW-1185">Reference proteome</keyword>
<sequence length="41" mass="4311">MKVHLGEVSRVVQMTGDWRAEARRGGANSAVLRTDGLTGAG</sequence>
<accession>A0ABW0Y2S3</accession>
<dbReference type="Proteomes" id="UP001596183">
    <property type="component" value="Unassembled WGS sequence"/>
</dbReference>
<reference evidence="2" key="1">
    <citation type="journal article" date="2019" name="Int. J. Syst. Evol. Microbiol.">
        <title>The Global Catalogue of Microorganisms (GCM) 10K type strain sequencing project: providing services to taxonomists for standard genome sequencing and annotation.</title>
        <authorList>
            <consortium name="The Broad Institute Genomics Platform"/>
            <consortium name="The Broad Institute Genome Sequencing Center for Infectious Disease"/>
            <person name="Wu L."/>
            <person name="Ma J."/>
        </authorList>
    </citation>
    <scope>NUCLEOTIDE SEQUENCE [LARGE SCALE GENOMIC DNA]</scope>
    <source>
        <strain evidence="2">JCM 13852</strain>
    </source>
</reference>
<protein>
    <submittedName>
        <fullName evidence="1">Uncharacterized protein</fullName>
    </submittedName>
</protein>
<gene>
    <name evidence="1" type="ORF">ACFP2V_34580</name>
</gene>
<organism evidence="1 2">
    <name type="scientific">Streptomyces incanus</name>
    <dbReference type="NCBI Taxonomy" id="887453"/>
    <lineage>
        <taxon>Bacteria</taxon>
        <taxon>Bacillati</taxon>
        <taxon>Actinomycetota</taxon>
        <taxon>Actinomycetes</taxon>
        <taxon>Kitasatosporales</taxon>
        <taxon>Streptomycetaceae</taxon>
        <taxon>Streptomyces</taxon>
    </lineage>
</organism>
<evidence type="ECO:0000313" key="2">
    <source>
        <dbReference type="Proteomes" id="UP001596183"/>
    </source>
</evidence>
<name>A0ABW0Y2S3_9ACTN</name>
<dbReference type="EMBL" id="JBHSPC010000140">
    <property type="protein sequence ID" value="MFC5675001.1"/>
    <property type="molecule type" value="Genomic_DNA"/>
</dbReference>
<dbReference type="RefSeq" id="WP_381219315.1">
    <property type="nucleotide sequence ID" value="NZ_JBHSPC010000140.1"/>
</dbReference>
<comment type="caution">
    <text evidence="1">The sequence shown here is derived from an EMBL/GenBank/DDBJ whole genome shotgun (WGS) entry which is preliminary data.</text>
</comment>
<evidence type="ECO:0000313" key="1">
    <source>
        <dbReference type="EMBL" id="MFC5675001.1"/>
    </source>
</evidence>